<dbReference type="AlphaFoldDB" id="A0A9N7VHQ6"/>
<keyword evidence="3" id="KW-1185">Reference proteome</keyword>
<proteinExistence type="predicted"/>
<dbReference type="EMBL" id="CADEAL010004017">
    <property type="protein sequence ID" value="CAB1449498.1"/>
    <property type="molecule type" value="Genomic_DNA"/>
</dbReference>
<evidence type="ECO:0000313" key="2">
    <source>
        <dbReference type="EMBL" id="CAB1449498.1"/>
    </source>
</evidence>
<protein>
    <submittedName>
        <fullName evidence="2">Uncharacterized protein</fullName>
    </submittedName>
</protein>
<feature type="region of interest" description="Disordered" evidence="1">
    <location>
        <begin position="176"/>
        <end position="201"/>
    </location>
</feature>
<evidence type="ECO:0000256" key="1">
    <source>
        <dbReference type="SAM" id="MobiDB-lite"/>
    </source>
</evidence>
<accession>A0A9N7VHQ6</accession>
<reference evidence="2" key="1">
    <citation type="submission" date="2020-03" db="EMBL/GenBank/DDBJ databases">
        <authorList>
            <person name="Weist P."/>
        </authorList>
    </citation>
    <scope>NUCLEOTIDE SEQUENCE</scope>
</reference>
<organism evidence="2 3">
    <name type="scientific">Pleuronectes platessa</name>
    <name type="common">European plaice</name>
    <dbReference type="NCBI Taxonomy" id="8262"/>
    <lineage>
        <taxon>Eukaryota</taxon>
        <taxon>Metazoa</taxon>
        <taxon>Chordata</taxon>
        <taxon>Craniata</taxon>
        <taxon>Vertebrata</taxon>
        <taxon>Euteleostomi</taxon>
        <taxon>Actinopterygii</taxon>
        <taxon>Neopterygii</taxon>
        <taxon>Teleostei</taxon>
        <taxon>Neoteleostei</taxon>
        <taxon>Acanthomorphata</taxon>
        <taxon>Carangaria</taxon>
        <taxon>Pleuronectiformes</taxon>
        <taxon>Pleuronectoidei</taxon>
        <taxon>Pleuronectidae</taxon>
        <taxon>Pleuronectes</taxon>
    </lineage>
</organism>
<sequence length="201" mass="21929">MLIGLRGAEPQQINSSERIMAQADIKHRPTPQTHIFILLRTRGEALERRRERKRTGGGMIVMESNPAIYAGNLSRGSPTSLPIVIGTGTGSGSALKPQRSNTWISGGWGSWVMPRRSVVFRFSECDSAVRALESCLHQHAEPTASLLTWELCWTTEGYTAVSGTFTARLSRRTCTGGERRGRLQAGGACVGDDLPPNSHQL</sequence>
<gene>
    <name evidence="2" type="ORF">PLEPLA_LOCUS37181</name>
</gene>
<dbReference type="Proteomes" id="UP001153269">
    <property type="component" value="Unassembled WGS sequence"/>
</dbReference>
<name>A0A9N7VHQ6_PLEPL</name>
<comment type="caution">
    <text evidence="2">The sequence shown here is derived from an EMBL/GenBank/DDBJ whole genome shotgun (WGS) entry which is preliminary data.</text>
</comment>
<evidence type="ECO:0000313" key="3">
    <source>
        <dbReference type="Proteomes" id="UP001153269"/>
    </source>
</evidence>